<protein>
    <recommendedName>
        <fullName evidence="1">Reverse transcriptase domain-containing protein</fullName>
    </recommendedName>
</protein>
<keyword evidence="4" id="KW-1185">Reference proteome</keyword>
<dbReference type="EMBL" id="JAVFWL010000002">
    <property type="protein sequence ID" value="KAK6733051.1"/>
    <property type="molecule type" value="Genomic_DNA"/>
</dbReference>
<comment type="caution">
    <text evidence="2">The sequence shown here is derived from an EMBL/GenBank/DDBJ whole genome shotgun (WGS) entry which is preliminary data.</text>
</comment>
<dbReference type="CDD" id="cd01650">
    <property type="entry name" value="RT_nLTR_like"/>
    <property type="match status" value="1"/>
</dbReference>
<organism evidence="2 4">
    <name type="scientific">Necator americanus</name>
    <name type="common">Human hookworm</name>
    <dbReference type="NCBI Taxonomy" id="51031"/>
    <lineage>
        <taxon>Eukaryota</taxon>
        <taxon>Metazoa</taxon>
        <taxon>Ecdysozoa</taxon>
        <taxon>Nematoda</taxon>
        <taxon>Chromadorea</taxon>
        <taxon>Rhabditida</taxon>
        <taxon>Rhabditina</taxon>
        <taxon>Rhabditomorpha</taxon>
        <taxon>Strongyloidea</taxon>
        <taxon>Ancylostomatidae</taxon>
        <taxon>Bunostominae</taxon>
        <taxon>Necator</taxon>
    </lineage>
</organism>
<accession>A0ABR1C3C3</accession>
<evidence type="ECO:0000313" key="2">
    <source>
        <dbReference type="EMBL" id="KAK6733044.1"/>
    </source>
</evidence>
<dbReference type="PANTHER" id="PTHR47027">
    <property type="entry name" value="REVERSE TRANSCRIPTASE DOMAIN-CONTAINING PROTEIN"/>
    <property type="match status" value="1"/>
</dbReference>
<gene>
    <name evidence="2" type="primary">Necator_chrII.g4840</name>
    <name evidence="3" type="synonym">Necator_chrII.g4844</name>
    <name evidence="2" type="ORF">RB195_017048</name>
    <name evidence="3" type="ORF">RB195_017052</name>
</gene>
<dbReference type="PANTHER" id="PTHR47027:SF20">
    <property type="entry name" value="REVERSE TRANSCRIPTASE-LIKE PROTEIN WITH RNA-DIRECTED DNA POLYMERASE DOMAIN"/>
    <property type="match status" value="1"/>
</dbReference>
<feature type="domain" description="Reverse transcriptase" evidence="1">
    <location>
        <begin position="386"/>
        <end position="563"/>
    </location>
</feature>
<dbReference type="Pfam" id="PF00078">
    <property type="entry name" value="RVT_1"/>
    <property type="match status" value="1"/>
</dbReference>
<evidence type="ECO:0000259" key="1">
    <source>
        <dbReference type="Pfam" id="PF00078"/>
    </source>
</evidence>
<evidence type="ECO:0000313" key="3">
    <source>
        <dbReference type="EMBL" id="KAK6733051.1"/>
    </source>
</evidence>
<dbReference type="SUPFAM" id="SSF56672">
    <property type="entry name" value="DNA/RNA polymerases"/>
    <property type="match status" value="2"/>
</dbReference>
<dbReference type="EMBL" id="JAVFWL010000002">
    <property type="protein sequence ID" value="KAK6733044.1"/>
    <property type="molecule type" value="Genomic_DNA"/>
</dbReference>
<reference evidence="2 4" key="1">
    <citation type="submission" date="2023-08" db="EMBL/GenBank/DDBJ databases">
        <title>A Necator americanus chromosomal reference genome.</title>
        <authorList>
            <person name="Ilik V."/>
            <person name="Petrzelkova K.J."/>
            <person name="Pardy F."/>
            <person name="Fuh T."/>
            <person name="Niatou-Singa F.S."/>
            <person name="Gouil Q."/>
            <person name="Baker L."/>
            <person name="Ritchie M.E."/>
            <person name="Jex A.R."/>
            <person name="Gazzola D."/>
            <person name="Li H."/>
            <person name="Toshio Fujiwara R."/>
            <person name="Zhan B."/>
            <person name="Aroian R.V."/>
            <person name="Pafco B."/>
            <person name="Schwarz E.M."/>
        </authorList>
    </citation>
    <scope>NUCLEOTIDE SEQUENCE [LARGE SCALE GENOMIC DNA]</scope>
    <source>
        <strain evidence="2 4">Aroian</strain>
        <tissue evidence="2">Whole animal</tissue>
    </source>
</reference>
<dbReference type="InterPro" id="IPR043502">
    <property type="entry name" value="DNA/RNA_pol_sf"/>
</dbReference>
<proteinExistence type="predicted"/>
<name>A0ABR1C3C3_NECAM</name>
<sequence length="589" mass="67715">MELEQQSDVLGKWYYAAERTSDNGDRLVDLCEQTGLIIASTFKANYQRHQLTWRGSTLLTPEEQRKRKMRTLKLQLDYVLARNIPQSDIRKSRAVWEVAFDSDHRPVLLSFKIRFHKRNRGVPLQPKIDMAGLKDDECRTKFRQRVSIHVGVRTRKKLSDADFFTKCIQDATRETLPVLLPRNKFAFASAETKSTYNSVCVARSAGDFNQEKRLRRKLRRQLQQDRDNERTSRAMEFEKAWEDRNPRKAYALLKQYSGKMKRRSPVLNTASGTLLAPSAPEFEHNHRPTYAVNEEPPTQSEVLVCIQKMKNGKSGGDDGISAEMLKCLPPSGIREMTKIVRSIWIDERIPDSWRHAIIIPLHKKLSVTDPRNYRGISLLRVMYKAGFRPGRSPIDQVFIVRRVIEIWQRCSKPMQPTFLDFKVAFDSLHRGRLLNALPADGVPGNGNWSKTRAVAGPLLFNFAIDDITRRTVDQCPDDIVLAPSGCPLTDLEYADDVVIFAESSTKPQNVVNLVSKLAATYGLRLRPDKCKQMWISWRPRTEYRVNGQPKEVVDEFCYLGCTLKNNASYERDVQQRCAKATSAFNYLTK</sequence>
<evidence type="ECO:0000313" key="4">
    <source>
        <dbReference type="Proteomes" id="UP001303046"/>
    </source>
</evidence>
<dbReference type="InterPro" id="IPR000477">
    <property type="entry name" value="RT_dom"/>
</dbReference>
<dbReference type="Proteomes" id="UP001303046">
    <property type="component" value="Unassembled WGS sequence"/>
</dbReference>